<feature type="domain" description="Thioredoxin-like fold" evidence="1">
    <location>
        <begin position="53"/>
        <end position="148"/>
    </location>
</feature>
<dbReference type="Pfam" id="PF13098">
    <property type="entry name" value="Thioredoxin_2"/>
    <property type="match status" value="1"/>
</dbReference>
<organism evidence="2">
    <name type="scientific">hydrothermal vent metagenome</name>
    <dbReference type="NCBI Taxonomy" id="652676"/>
    <lineage>
        <taxon>unclassified sequences</taxon>
        <taxon>metagenomes</taxon>
        <taxon>ecological metagenomes</taxon>
    </lineage>
</organism>
<dbReference type="SUPFAM" id="SSF52833">
    <property type="entry name" value="Thioredoxin-like"/>
    <property type="match status" value="1"/>
</dbReference>
<gene>
    <name evidence="2" type="ORF">MNBD_GAMMA21-739</name>
</gene>
<evidence type="ECO:0000313" key="2">
    <source>
        <dbReference type="EMBL" id="VAW98020.1"/>
    </source>
</evidence>
<name>A0A3B1A8V6_9ZZZZ</name>
<proteinExistence type="predicted"/>
<accession>A0A3B1A8V6</accession>
<dbReference type="Gene3D" id="3.40.30.10">
    <property type="entry name" value="Glutaredoxin"/>
    <property type="match status" value="1"/>
</dbReference>
<protein>
    <recommendedName>
        <fullName evidence="1">Thioredoxin-like fold domain-containing protein</fullName>
    </recommendedName>
</protein>
<dbReference type="InterPro" id="IPR012336">
    <property type="entry name" value="Thioredoxin-like_fold"/>
</dbReference>
<sequence length="177" mass="20144">MILVKRLVVQVFLLSSLLFGYSSSWASDYFDNENLPPVEIINTTDFRVDGRLAAKKQAPILILFAMEGCAYCQYVEEEHLKPMLRNPEDYGSKVIIRRVMTDDYDSLIDFDGKEISNMDFSARYGAYYSPTVVFLDHNGKRLSLILGVSNTEFYGGDLDDSLELSLQMIREQVAALK</sequence>
<evidence type="ECO:0000259" key="1">
    <source>
        <dbReference type="Pfam" id="PF13098"/>
    </source>
</evidence>
<dbReference type="EMBL" id="UOFR01000056">
    <property type="protein sequence ID" value="VAW98020.1"/>
    <property type="molecule type" value="Genomic_DNA"/>
</dbReference>
<reference evidence="2" key="1">
    <citation type="submission" date="2018-06" db="EMBL/GenBank/DDBJ databases">
        <authorList>
            <person name="Zhirakovskaya E."/>
        </authorList>
    </citation>
    <scope>NUCLEOTIDE SEQUENCE</scope>
</reference>
<dbReference type="AlphaFoldDB" id="A0A3B1A8V6"/>
<dbReference type="InterPro" id="IPR036249">
    <property type="entry name" value="Thioredoxin-like_sf"/>
</dbReference>